<feature type="domain" description="Enoyl reductase (ER)" evidence="2">
    <location>
        <begin position="16"/>
        <end position="328"/>
    </location>
</feature>
<proteinExistence type="predicted"/>
<evidence type="ECO:0000256" key="1">
    <source>
        <dbReference type="ARBA" id="ARBA00022857"/>
    </source>
</evidence>
<dbReference type="SMART" id="SM00829">
    <property type="entry name" value="PKS_ER"/>
    <property type="match status" value="1"/>
</dbReference>
<dbReference type="Proteomes" id="UP001301869">
    <property type="component" value="Chromosome"/>
</dbReference>
<dbReference type="RefSeq" id="WP_311884864.1">
    <property type="nucleotide sequence ID" value="NZ_CP119391.1"/>
</dbReference>
<sequence length="331" mass="34277">MPIPATMQAAFIRETGGTDRIEIGELPVPPLGPTDVLVRMEASEVNHVDLFVRSGAFPTHTPFPFVIGRDLVGTVVEAGSGVAAFAANDRVWCNSLGHDGRQGAFAEYAVVSAERLYPLPPGVAPLEAAAVLHGAATAHIGLTREARLAAGETLLVEGAGGGVGSAVVQMAAARGARVIATASAEDADWCRRCGAEAVFDYHRDDLYRQVQDAAPEGVNVWWDCSGRHDFAHCLPLMAPGGRAVVMAGLQGAAPALPVGAMYTREITLHGFALSNAGVSDLAQAARAINRLLAAGRLKGRIGATYPLAQAAAAHEAMAAGAVRGRIAVRSP</sequence>
<dbReference type="Gene3D" id="3.90.180.10">
    <property type="entry name" value="Medium-chain alcohol dehydrogenases, catalytic domain"/>
    <property type="match status" value="1"/>
</dbReference>
<name>A0ABY9Z2Q3_9GAMM</name>
<gene>
    <name evidence="3" type="ORF">P1P91_04670</name>
</gene>
<evidence type="ECO:0000259" key="2">
    <source>
        <dbReference type="SMART" id="SM00829"/>
    </source>
</evidence>
<evidence type="ECO:0000313" key="3">
    <source>
        <dbReference type="EMBL" id="WNK20975.1"/>
    </source>
</evidence>
<dbReference type="Pfam" id="PF08240">
    <property type="entry name" value="ADH_N"/>
    <property type="match status" value="1"/>
</dbReference>
<dbReference type="EMBL" id="CP119391">
    <property type="protein sequence ID" value="WNK20975.1"/>
    <property type="molecule type" value="Genomic_DNA"/>
</dbReference>
<protein>
    <submittedName>
        <fullName evidence="3">NADPH:quinone reductase</fullName>
    </submittedName>
</protein>
<dbReference type="CDD" id="cd08253">
    <property type="entry name" value="zeta_crystallin"/>
    <property type="match status" value="1"/>
</dbReference>
<keyword evidence="4" id="KW-1185">Reference proteome</keyword>
<dbReference type="PANTHER" id="PTHR44154:SF1">
    <property type="entry name" value="QUINONE OXIDOREDUCTASE"/>
    <property type="match status" value="1"/>
</dbReference>
<organism evidence="3 4">
    <name type="scientific">Halomonas piscis</name>
    <dbReference type="NCBI Taxonomy" id="3031727"/>
    <lineage>
        <taxon>Bacteria</taxon>
        <taxon>Pseudomonadati</taxon>
        <taxon>Pseudomonadota</taxon>
        <taxon>Gammaproteobacteria</taxon>
        <taxon>Oceanospirillales</taxon>
        <taxon>Halomonadaceae</taxon>
        <taxon>Halomonas</taxon>
    </lineage>
</organism>
<dbReference type="SUPFAM" id="SSF50129">
    <property type="entry name" value="GroES-like"/>
    <property type="match status" value="1"/>
</dbReference>
<dbReference type="PANTHER" id="PTHR44154">
    <property type="entry name" value="QUINONE OXIDOREDUCTASE"/>
    <property type="match status" value="1"/>
</dbReference>
<evidence type="ECO:0000313" key="4">
    <source>
        <dbReference type="Proteomes" id="UP001301869"/>
    </source>
</evidence>
<dbReference type="InterPro" id="IPR013154">
    <property type="entry name" value="ADH-like_N"/>
</dbReference>
<dbReference type="InterPro" id="IPR051603">
    <property type="entry name" value="Zinc-ADH_QOR/CCCR"/>
</dbReference>
<dbReference type="Pfam" id="PF00107">
    <property type="entry name" value="ADH_zinc_N"/>
    <property type="match status" value="1"/>
</dbReference>
<dbReference type="InterPro" id="IPR013149">
    <property type="entry name" value="ADH-like_C"/>
</dbReference>
<reference evidence="3 4" key="1">
    <citation type="submission" date="2023-03" db="EMBL/GenBank/DDBJ databases">
        <title>Halomonas sp. nov., isolated from Korean tranditional fermented seafood 'Jeotgal'.</title>
        <authorList>
            <person name="Kim B."/>
            <person name="Shin N.-R."/>
        </authorList>
    </citation>
    <scope>NUCLEOTIDE SEQUENCE [LARGE SCALE GENOMIC DNA]</scope>
    <source>
        <strain evidence="3 4">SG2L-4</strain>
    </source>
</reference>
<keyword evidence="1" id="KW-0521">NADP</keyword>
<dbReference type="Gene3D" id="3.40.50.720">
    <property type="entry name" value="NAD(P)-binding Rossmann-like Domain"/>
    <property type="match status" value="1"/>
</dbReference>
<dbReference type="SUPFAM" id="SSF51735">
    <property type="entry name" value="NAD(P)-binding Rossmann-fold domains"/>
    <property type="match status" value="1"/>
</dbReference>
<accession>A0ABY9Z2Q3</accession>
<dbReference type="InterPro" id="IPR036291">
    <property type="entry name" value="NAD(P)-bd_dom_sf"/>
</dbReference>
<dbReference type="InterPro" id="IPR011032">
    <property type="entry name" value="GroES-like_sf"/>
</dbReference>
<dbReference type="InterPro" id="IPR020843">
    <property type="entry name" value="ER"/>
</dbReference>